<dbReference type="OrthoDB" id="1101105at2759"/>
<evidence type="ECO:0000313" key="4">
    <source>
        <dbReference type="Proteomes" id="UP000091857"/>
    </source>
</evidence>
<reference evidence="4" key="1">
    <citation type="journal article" date="2016" name="Nat. Biotechnol.">
        <title>Sequencing wild and cultivated cassava and related species reveals extensive interspecific hybridization and genetic diversity.</title>
        <authorList>
            <person name="Bredeson J.V."/>
            <person name="Lyons J.B."/>
            <person name="Prochnik S.E."/>
            <person name="Wu G.A."/>
            <person name="Ha C.M."/>
            <person name="Edsinger-Gonzales E."/>
            <person name="Grimwood J."/>
            <person name="Schmutz J."/>
            <person name="Rabbi I.Y."/>
            <person name="Egesi C."/>
            <person name="Nauluvula P."/>
            <person name="Lebot V."/>
            <person name="Ndunguru J."/>
            <person name="Mkamilo G."/>
            <person name="Bart R.S."/>
            <person name="Setter T.L."/>
            <person name="Gleadow R.M."/>
            <person name="Kulakow P."/>
            <person name="Ferguson M.E."/>
            <person name="Rounsley S."/>
            <person name="Rokhsar D.S."/>
        </authorList>
    </citation>
    <scope>NUCLEOTIDE SEQUENCE [LARGE SCALE GENOMIC DNA]</scope>
    <source>
        <strain evidence="4">cv. AM560-2</strain>
    </source>
</reference>
<keyword evidence="1" id="KW-0812">Transmembrane</keyword>
<feature type="signal peptide" evidence="2">
    <location>
        <begin position="1"/>
        <end position="22"/>
    </location>
</feature>
<protein>
    <recommendedName>
        <fullName evidence="5">Legume lectin domain-containing protein</fullName>
    </recommendedName>
</protein>
<dbReference type="Pfam" id="PF06697">
    <property type="entry name" value="DUF1191"/>
    <property type="match status" value="1"/>
</dbReference>
<keyword evidence="2" id="KW-0732">Signal</keyword>
<evidence type="ECO:0008006" key="5">
    <source>
        <dbReference type="Google" id="ProtNLM"/>
    </source>
</evidence>
<proteinExistence type="predicted"/>
<dbReference type="PANTHER" id="PTHR33512">
    <property type="entry name" value="PROTEIN, PUTATIVE (DUF1191)-RELATED"/>
    <property type="match status" value="1"/>
</dbReference>
<sequence>MGSPLSFSLIILLSLASIRVEAQGIKSARLLDLVIRDYTFKSYGIHFKTGILHTVHLPANFSGIKVDTVRFRCGSLRRYGAQVKEFHLGIGVIVKPCVERVMVIRQNLGHNWSSIYYANYDLSGYQLVSPILGLLAYNGGSDVNFSNPFELGIHAGEKPITIDFTKTTNTANKSGIRPICASFENDGKVTLKTPVSHHVCVVTRHGHYGLVIESPPTGPPAAGATGQGRKTISLWKVVVGSTVGSALGIFLLGLLLVAMFVKVKKKARMEEMERRAYEEEALQVSMVGHVRAPTATVTRTMPAIEHEYIPYRRS</sequence>
<evidence type="ECO:0000313" key="3">
    <source>
        <dbReference type="EMBL" id="OAY59908.1"/>
    </source>
</evidence>
<keyword evidence="1" id="KW-1133">Transmembrane helix</keyword>
<comment type="caution">
    <text evidence="3">The sequence shown here is derived from an EMBL/GenBank/DDBJ whole genome shotgun (WGS) entry which is preliminary data.</text>
</comment>
<dbReference type="Proteomes" id="UP000091857">
    <property type="component" value="Chromosome 1"/>
</dbReference>
<dbReference type="PANTHER" id="PTHR33512:SF1">
    <property type="entry name" value="PROTEIN, PUTATIVE (DUF1191)-RELATED"/>
    <property type="match status" value="1"/>
</dbReference>
<dbReference type="EMBL" id="CM004387">
    <property type="protein sequence ID" value="OAY59908.1"/>
    <property type="molecule type" value="Genomic_DNA"/>
</dbReference>
<name>A0A2C9WIZ9_MANES</name>
<dbReference type="InterPro" id="IPR010605">
    <property type="entry name" value="DUF1191"/>
</dbReference>
<gene>
    <name evidence="3" type="ORF">MANES_01G069900v8</name>
</gene>
<dbReference type="OMA" id="NTCHASD"/>
<keyword evidence="1" id="KW-0472">Membrane</keyword>
<dbReference type="Gramene" id="Manes.01G069900.1.v8.1">
    <property type="protein sequence ID" value="Manes.01G069900.1.v8.1.CDS.1"/>
    <property type="gene ID" value="Manes.01G069900.v8.1"/>
</dbReference>
<feature type="chain" id="PRO_5012813147" description="Legume lectin domain-containing protein" evidence="2">
    <location>
        <begin position="23"/>
        <end position="314"/>
    </location>
</feature>
<evidence type="ECO:0000256" key="2">
    <source>
        <dbReference type="SAM" id="SignalP"/>
    </source>
</evidence>
<keyword evidence="4" id="KW-1185">Reference proteome</keyword>
<accession>A0A2C9WIZ9</accession>
<feature type="transmembrane region" description="Helical" evidence="1">
    <location>
        <begin position="237"/>
        <end position="261"/>
    </location>
</feature>
<organism evidence="3 4">
    <name type="scientific">Manihot esculenta</name>
    <name type="common">Cassava</name>
    <name type="synonym">Jatropha manihot</name>
    <dbReference type="NCBI Taxonomy" id="3983"/>
    <lineage>
        <taxon>Eukaryota</taxon>
        <taxon>Viridiplantae</taxon>
        <taxon>Streptophyta</taxon>
        <taxon>Embryophyta</taxon>
        <taxon>Tracheophyta</taxon>
        <taxon>Spermatophyta</taxon>
        <taxon>Magnoliopsida</taxon>
        <taxon>eudicotyledons</taxon>
        <taxon>Gunneridae</taxon>
        <taxon>Pentapetalae</taxon>
        <taxon>rosids</taxon>
        <taxon>fabids</taxon>
        <taxon>Malpighiales</taxon>
        <taxon>Euphorbiaceae</taxon>
        <taxon>Crotonoideae</taxon>
        <taxon>Manihoteae</taxon>
        <taxon>Manihot</taxon>
    </lineage>
</organism>
<dbReference type="STRING" id="3983.A0A2C9WIZ9"/>
<evidence type="ECO:0000256" key="1">
    <source>
        <dbReference type="SAM" id="Phobius"/>
    </source>
</evidence>
<dbReference type="AlphaFoldDB" id="A0A2C9WIZ9"/>